<evidence type="ECO:0000313" key="3">
    <source>
        <dbReference type="Proteomes" id="UP000604046"/>
    </source>
</evidence>
<evidence type="ECO:0000313" key="2">
    <source>
        <dbReference type="EMBL" id="CAE7226986.1"/>
    </source>
</evidence>
<organism evidence="2 3">
    <name type="scientific">Symbiodinium natans</name>
    <dbReference type="NCBI Taxonomy" id="878477"/>
    <lineage>
        <taxon>Eukaryota</taxon>
        <taxon>Sar</taxon>
        <taxon>Alveolata</taxon>
        <taxon>Dinophyceae</taxon>
        <taxon>Suessiales</taxon>
        <taxon>Symbiodiniaceae</taxon>
        <taxon>Symbiodinium</taxon>
    </lineage>
</organism>
<reference evidence="2" key="1">
    <citation type="submission" date="2021-02" db="EMBL/GenBank/DDBJ databases">
        <authorList>
            <person name="Dougan E. K."/>
            <person name="Rhodes N."/>
            <person name="Thang M."/>
            <person name="Chan C."/>
        </authorList>
    </citation>
    <scope>NUCLEOTIDE SEQUENCE</scope>
</reference>
<protein>
    <submittedName>
        <fullName evidence="2">Uncharacterized protein</fullName>
    </submittedName>
</protein>
<feature type="region of interest" description="Disordered" evidence="1">
    <location>
        <begin position="624"/>
        <end position="670"/>
    </location>
</feature>
<feature type="region of interest" description="Disordered" evidence="1">
    <location>
        <begin position="1"/>
        <end position="20"/>
    </location>
</feature>
<dbReference type="Proteomes" id="UP000604046">
    <property type="component" value="Unassembled WGS sequence"/>
</dbReference>
<dbReference type="EMBL" id="CAJNDS010000669">
    <property type="protein sequence ID" value="CAE7226986.1"/>
    <property type="molecule type" value="Genomic_DNA"/>
</dbReference>
<proteinExistence type="predicted"/>
<accession>A0A812KN81</accession>
<comment type="caution">
    <text evidence="2">The sequence shown here is derived from an EMBL/GenBank/DDBJ whole genome shotgun (WGS) entry which is preliminary data.</text>
</comment>
<feature type="compositionally biased region" description="Basic residues" evidence="1">
    <location>
        <begin position="1"/>
        <end position="17"/>
    </location>
</feature>
<feature type="compositionally biased region" description="Basic and acidic residues" evidence="1">
    <location>
        <begin position="707"/>
        <end position="716"/>
    </location>
</feature>
<feature type="compositionally biased region" description="Low complexity" evidence="1">
    <location>
        <begin position="627"/>
        <end position="646"/>
    </location>
</feature>
<gene>
    <name evidence="2" type="ORF">SNAT2548_LOCUS8902</name>
</gene>
<sequence length="897" mass="99257">MKASQKKAAKKAPKKAGAKADLLDADEEREAYHLKLTKWADGSMKAIRSSLFWLLLHVASRARAPLSHFFAWCQKNANQRLVQQLVTGQAKVFQMEFDNLIQTFPTWFAEAVREAGAEALPGEVADLVRTLSFKLVLHAAGSFFMRVTMHMQRYPYKLFGMLKASPVARCPERQAIAKEIMDLPDERLECNCRKLKRLYGEELRHVAEQGRFNFGGSEQGSRLFAVVSLMSTLLKGDTQLVESINSIVRLIGNRAPSIDLETMSARITAKKSLTGDLPGTGSLAKRWSIVATHAKPLLQELTLAGTAYKQVLNDTARFSQPSRATMPALDDSLSNTDLSLAVPDLRRTPQRQWASSQVTKLKASIDAARRESRRLKACAALTPSAFTVFCIRRTEDHDDREYFLQLLTYRSLLFVVRLQPEADGGLSEILSTMQLLTGLHAGCFHPVEPKTFEVFVLTAMHVRGNTLRCLDEASSPGSGPGHFTFTSPDTLEHAVASIQREEARAAASDPDPAIEDTKPLDEEELLNTGYGFGEDVQNSTAEALDLDAELGASLIEAKTSSEIRAAMEGPKSSQQTRCDDLGLIEEAVSLVRQTHADAGNVLTPDEIEEEAVLLIIRQLEKEKTSKTRASAQAASASASASSSTAPRQPPPADEASDMLQRSRAPRHRQKYKCFENDDTFLLEVLPQAEQQNDSDSEEMVAEAPPDAAHHGRERSKTRAAKAADRWTAAMVATLHSILDRHRRCQKGAGFQDEVSLLVTTPNDATGTLSQALGADTNTDDSSDSLEVVCVRWTDPSMRMGRCTRIDSRNRVVWSPPFLFGREVPAQHFAHSRFSDLLHASGAQSRKFKSSCRDAFPEIVQRFLAFSRLAISYANHVSRKRFIVIFLIGSFHSVYGWV</sequence>
<dbReference type="OrthoDB" id="431427at2759"/>
<keyword evidence="3" id="KW-1185">Reference proteome</keyword>
<dbReference type="AlphaFoldDB" id="A0A812KN81"/>
<name>A0A812KN81_9DINO</name>
<feature type="region of interest" description="Disordered" evidence="1">
    <location>
        <begin position="689"/>
        <end position="716"/>
    </location>
</feature>
<evidence type="ECO:0000256" key="1">
    <source>
        <dbReference type="SAM" id="MobiDB-lite"/>
    </source>
</evidence>